<organism evidence="1 2">
    <name type="scientific">Desulforhopalus singaporensis</name>
    <dbReference type="NCBI Taxonomy" id="91360"/>
    <lineage>
        <taxon>Bacteria</taxon>
        <taxon>Pseudomonadati</taxon>
        <taxon>Thermodesulfobacteriota</taxon>
        <taxon>Desulfobulbia</taxon>
        <taxon>Desulfobulbales</taxon>
        <taxon>Desulfocapsaceae</taxon>
        <taxon>Desulforhopalus</taxon>
    </lineage>
</organism>
<evidence type="ECO:0000313" key="1">
    <source>
        <dbReference type="EMBL" id="SDP08557.1"/>
    </source>
</evidence>
<dbReference type="EMBL" id="FNJI01000010">
    <property type="protein sequence ID" value="SDP08557.1"/>
    <property type="molecule type" value="Genomic_DNA"/>
</dbReference>
<gene>
    <name evidence="1" type="ORF">SAMN05660330_01763</name>
</gene>
<dbReference type="STRING" id="91360.SAMN05660330_01763"/>
<protein>
    <recommendedName>
        <fullName evidence="3">Acyl-protein synthetase, LuxE</fullName>
    </recommendedName>
</protein>
<keyword evidence="2" id="KW-1185">Reference proteome</keyword>
<evidence type="ECO:0008006" key="3">
    <source>
        <dbReference type="Google" id="ProtNLM"/>
    </source>
</evidence>
<dbReference type="Gene3D" id="3.40.50.12780">
    <property type="entry name" value="N-terminal domain of ligase-like"/>
    <property type="match status" value="1"/>
</dbReference>
<sequence>MNNKITDILKLHFDRQDGTPYWLDRQRQLGFDVASEITDTAELYRLGPMDLQALRTRPITDFIPRCFHQSLSSMLLSETGGTTGDPCRRVYSQNEFHDAFVGPWLEAVEKCDFPHRGTWLFVGPGGPHIIDRSARAMARSVGSLEPFFVDCDVRWIKKQKKNSLGFTLYIDHVIHQAENVIGCQNVDTLFTTPPLLLFLGQRMSRQQRLRIKGIHTGGMALTSETRPALTEMFPNAVILPGYGNSLFGVTFPVSCDDPDTFRSGDQNRLMLRVAPFPEGPGEEQDIRNSVESGQRGRIVCNCFDETFLIVNLVERDTAVAVDIGNGCRGISAIETLDSVVAVSQQGVY</sequence>
<name>A0A1H0PTR5_9BACT</name>
<accession>A0A1H0PTR5</accession>
<dbReference type="AlphaFoldDB" id="A0A1H0PTR5"/>
<dbReference type="OrthoDB" id="179194at2"/>
<dbReference type="RefSeq" id="WP_092221902.1">
    <property type="nucleotide sequence ID" value="NZ_FNJI01000010.1"/>
</dbReference>
<dbReference type="InterPro" id="IPR042099">
    <property type="entry name" value="ANL_N_sf"/>
</dbReference>
<dbReference type="SUPFAM" id="SSF56801">
    <property type="entry name" value="Acetyl-CoA synthetase-like"/>
    <property type="match status" value="1"/>
</dbReference>
<reference evidence="1 2" key="1">
    <citation type="submission" date="2016-10" db="EMBL/GenBank/DDBJ databases">
        <authorList>
            <person name="de Groot N.N."/>
        </authorList>
    </citation>
    <scope>NUCLEOTIDE SEQUENCE [LARGE SCALE GENOMIC DNA]</scope>
    <source>
        <strain evidence="1 2">DSM 12130</strain>
    </source>
</reference>
<proteinExistence type="predicted"/>
<evidence type="ECO:0000313" key="2">
    <source>
        <dbReference type="Proteomes" id="UP000199073"/>
    </source>
</evidence>
<dbReference type="Proteomes" id="UP000199073">
    <property type="component" value="Unassembled WGS sequence"/>
</dbReference>